<dbReference type="GO" id="GO:0006826">
    <property type="term" value="P:iron ion transport"/>
    <property type="evidence" value="ECO:0007669"/>
    <property type="project" value="TreeGrafter"/>
</dbReference>
<dbReference type="CDD" id="cd06186">
    <property type="entry name" value="NOX_Duox_like_FAD_NADP"/>
    <property type="match status" value="1"/>
</dbReference>
<evidence type="ECO:0000313" key="13">
    <source>
        <dbReference type="Proteomes" id="UP000799538"/>
    </source>
</evidence>
<evidence type="ECO:0000256" key="9">
    <source>
        <dbReference type="ARBA" id="ARBA00023136"/>
    </source>
</evidence>
<dbReference type="PROSITE" id="PS51384">
    <property type="entry name" value="FAD_FR"/>
    <property type="match status" value="1"/>
</dbReference>
<dbReference type="OrthoDB" id="4494341at2759"/>
<evidence type="ECO:0000259" key="11">
    <source>
        <dbReference type="PROSITE" id="PS51384"/>
    </source>
</evidence>
<comment type="similarity">
    <text evidence="2">Belongs to the ferric reductase (FRE) family.</text>
</comment>
<dbReference type="Pfam" id="PF08022">
    <property type="entry name" value="FAD_binding_8"/>
    <property type="match status" value="1"/>
</dbReference>
<dbReference type="PANTHER" id="PTHR32361">
    <property type="entry name" value="FERRIC/CUPRIC REDUCTASE TRANSMEMBRANE COMPONENT"/>
    <property type="match status" value="1"/>
</dbReference>
<evidence type="ECO:0000313" key="12">
    <source>
        <dbReference type="EMBL" id="KAF2222663.1"/>
    </source>
</evidence>
<feature type="transmembrane region" description="Helical" evidence="10">
    <location>
        <begin position="214"/>
        <end position="235"/>
    </location>
</feature>
<dbReference type="InterPro" id="IPR013121">
    <property type="entry name" value="Fe_red_NAD-bd_6"/>
</dbReference>
<dbReference type="InterPro" id="IPR039261">
    <property type="entry name" value="FNR_nucleotide-bd"/>
</dbReference>
<keyword evidence="9 10" id="KW-0472">Membrane</keyword>
<evidence type="ECO:0000256" key="7">
    <source>
        <dbReference type="ARBA" id="ARBA00023002"/>
    </source>
</evidence>
<keyword evidence="8" id="KW-0406">Ion transport</keyword>
<evidence type="ECO:0000256" key="6">
    <source>
        <dbReference type="ARBA" id="ARBA00022989"/>
    </source>
</evidence>
<dbReference type="Pfam" id="PF08030">
    <property type="entry name" value="NAD_binding_6"/>
    <property type="match status" value="1"/>
</dbReference>
<reference evidence="13" key="1">
    <citation type="journal article" date="2020" name="Stud. Mycol.">
        <title>101 Dothideomycetes genomes: A test case for predicting lifestyles and emergence of pathogens.</title>
        <authorList>
            <person name="Haridas S."/>
            <person name="Albert R."/>
            <person name="Binder M."/>
            <person name="Bloem J."/>
            <person name="LaButti K."/>
            <person name="Salamov A."/>
            <person name="Andreopoulos B."/>
            <person name="Baker S."/>
            <person name="Barry K."/>
            <person name="Bills G."/>
            <person name="Bluhm B."/>
            <person name="Cannon C."/>
            <person name="Castanera R."/>
            <person name="Culley D."/>
            <person name="Daum C."/>
            <person name="Ezra D."/>
            <person name="Gonzalez J."/>
            <person name="Henrissat B."/>
            <person name="Kuo A."/>
            <person name="Liang C."/>
            <person name="Lipzen A."/>
            <person name="Lutzoni F."/>
            <person name="Magnuson J."/>
            <person name="Mondo S."/>
            <person name="Nolan M."/>
            <person name="Ohm R."/>
            <person name="Pangilinan J."/>
            <person name="Park H.-J."/>
            <person name="Ramirez L."/>
            <person name="Alfaro M."/>
            <person name="Sun H."/>
            <person name="Tritt A."/>
            <person name="Yoshinaga Y."/>
            <person name="Zwiers L.-H."/>
            <person name="Turgeon B."/>
            <person name="Goodwin S."/>
            <person name="Spatafora J."/>
            <person name="Crous P."/>
            <person name="Grigoriev I."/>
        </authorList>
    </citation>
    <scope>NUCLEOTIDE SEQUENCE [LARGE SCALE GENOMIC DNA]</scope>
    <source>
        <strain evidence="13">CECT 20119</strain>
    </source>
</reference>
<dbReference type="InterPro" id="IPR051410">
    <property type="entry name" value="Ferric/Cupric_Reductase"/>
</dbReference>
<feature type="transmembrane region" description="Helical" evidence="10">
    <location>
        <begin position="255"/>
        <end position="274"/>
    </location>
</feature>
<keyword evidence="7" id="KW-0560">Oxidoreductase</keyword>
<dbReference type="GO" id="GO:0000293">
    <property type="term" value="F:ferric-chelate reductase activity"/>
    <property type="evidence" value="ECO:0007669"/>
    <property type="project" value="UniProtKB-ARBA"/>
</dbReference>
<evidence type="ECO:0000256" key="4">
    <source>
        <dbReference type="ARBA" id="ARBA00022692"/>
    </source>
</evidence>
<accession>A0A6A6GAS2</accession>
<dbReference type="SFLD" id="SFLDG01168">
    <property type="entry name" value="Ferric_reductase_subgroup_(FRE"/>
    <property type="match status" value="1"/>
</dbReference>
<evidence type="ECO:0000256" key="3">
    <source>
        <dbReference type="ARBA" id="ARBA00022448"/>
    </source>
</evidence>
<dbReference type="GO" id="GO:0006879">
    <property type="term" value="P:intracellular iron ion homeostasis"/>
    <property type="evidence" value="ECO:0007669"/>
    <property type="project" value="TreeGrafter"/>
</dbReference>
<keyword evidence="5" id="KW-0249">Electron transport</keyword>
<dbReference type="AlphaFoldDB" id="A0A6A6GAS2"/>
<feature type="transmembrane region" description="Helical" evidence="10">
    <location>
        <begin position="50"/>
        <end position="73"/>
    </location>
</feature>
<dbReference type="Proteomes" id="UP000799538">
    <property type="component" value="Unassembled WGS sequence"/>
</dbReference>
<dbReference type="EMBL" id="ML992508">
    <property type="protein sequence ID" value="KAF2222663.1"/>
    <property type="molecule type" value="Genomic_DNA"/>
</dbReference>
<dbReference type="InterPro" id="IPR013130">
    <property type="entry name" value="Fe3_Rdtase_TM_dom"/>
</dbReference>
<dbReference type="GO" id="GO:0005886">
    <property type="term" value="C:plasma membrane"/>
    <property type="evidence" value="ECO:0007669"/>
    <property type="project" value="TreeGrafter"/>
</dbReference>
<dbReference type="SFLD" id="SFLDS00052">
    <property type="entry name" value="Ferric_Reductase_Domain"/>
    <property type="match status" value="1"/>
</dbReference>
<dbReference type="Gene3D" id="3.40.50.80">
    <property type="entry name" value="Nucleotide-binding domain of ferredoxin-NADP reductase (FNR) module"/>
    <property type="match status" value="1"/>
</dbReference>
<dbReference type="InterPro" id="IPR017927">
    <property type="entry name" value="FAD-bd_FR_type"/>
</dbReference>
<organism evidence="12 13">
    <name type="scientific">Elsinoe ampelina</name>
    <dbReference type="NCBI Taxonomy" id="302913"/>
    <lineage>
        <taxon>Eukaryota</taxon>
        <taxon>Fungi</taxon>
        <taxon>Dikarya</taxon>
        <taxon>Ascomycota</taxon>
        <taxon>Pezizomycotina</taxon>
        <taxon>Dothideomycetes</taxon>
        <taxon>Dothideomycetidae</taxon>
        <taxon>Myriangiales</taxon>
        <taxon>Elsinoaceae</taxon>
        <taxon>Elsinoe</taxon>
    </lineage>
</organism>
<evidence type="ECO:0000256" key="10">
    <source>
        <dbReference type="SAM" id="Phobius"/>
    </source>
</evidence>
<proteinExistence type="inferred from homology"/>
<name>A0A6A6GAS2_9PEZI</name>
<comment type="subcellular location">
    <subcellularLocation>
        <location evidence="1">Membrane</location>
        <topology evidence="1">Multi-pass membrane protein</topology>
    </subcellularLocation>
</comment>
<dbReference type="PANTHER" id="PTHR32361:SF12">
    <property type="entry name" value="PUTATIVE (AFU_ORTHOLOGUE AFUA_1G14340)-RELATED"/>
    <property type="match status" value="1"/>
</dbReference>
<evidence type="ECO:0000256" key="5">
    <source>
        <dbReference type="ARBA" id="ARBA00022982"/>
    </source>
</evidence>
<evidence type="ECO:0000256" key="1">
    <source>
        <dbReference type="ARBA" id="ARBA00004141"/>
    </source>
</evidence>
<evidence type="ECO:0000256" key="2">
    <source>
        <dbReference type="ARBA" id="ARBA00006278"/>
    </source>
</evidence>
<feature type="domain" description="FAD-binding FR-type" evidence="11">
    <location>
        <begin position="336"/>
        <end position="471"/>
    </location>
</feature>
<feature type="transmembrane region" description="Helical" evidence="10">
    <location>
        <begin position="281"/>
        <end position="301"/>
    </location>
</feature>
<gene>
    <name evidence="12" type="ORF">BDZ85DRAFT_238170</name>
</gene>
<sequence>MPRLAETDPGLIPADVQLDNAHNYGLLGNLTSAAATFTHGLTGVNQHANYLFAILLGFSLLGLVVATLIFRWLRMGNAHMRFLFTISDKGQQRYWAQNQTSWWPAIKRHILYAPLFRQRHNREIQLSSAISIGTLPSRFHSILLFIYLATNIAYCLVLDWDHDQSASVWAELRGRSGELATLNIIPCIVFALRNNPLIPLLRVSYDTFNLFHRWCARMVMVQSLVHTIAFAVNVVNAGGEHAFATALQTSTSYRWGMVATVVFVAMVILALSPLRHAFYEFFINMHRALALVALIGVYIHIEKAKLPQLPYVRAAFAMWAGEWACRLYRIVYYNLSFRNGMTRVTVEALPSEACRVTFDLARPWSFVPGAHVHVYFPSISGWSSHPFSVAWAETTTKMPAMELDIEKLPPYSITIDLHSVPKKDASTSVSLVIRARTGMTKKLYDRAAACPRGQMVIRGGIEGPYGGHEPLDSYGTVLLFAGGVGITHCLSYMKDLLTKYAEGTCSTRRILLVWSLPNTEALEWVRPWMDQVLRMPNRKDILRIQLFITKPRHQNEIRSNTGTVQMFPGRCNPVTIIEKEMVDRVGAMGVTVCGPGAFADSVRAAARDKVQAGSVDFIEEAFTY</sequence>
<keyword evidence="13" id="KW-1185">Reference proteome</keyword>
<keyword evidence="6 10" id="KW-1133">Transmembrane helix</keyword>
<dbReference type="SUPFAM" id="SSF52343">
    <property type="entry name" value="Ferredoxin reductase-like, C-terminal NADP-linked domain"/>
    <property type="match status" value="1"/>
</dbReference>
<keyword evidence="4 10" id="KW-0812">Transmembrane</keyword>
<protein>
    <submittedName>
        <fullName evidence="12">Putative FRE ferric reductase-like transmembrane component</fullName>
    </submittedName>
</protein>
<dbReference type="InterPro" id="IPR013112">
    <property type="entry name" value="FAD-bd_8"/>
</dbReference>
<dbReference type="Pfam" id="PF01794">
    <property type="entry name" value="Ferric_reduct"/>
    <property type="match status" value="1"/>
</dbReference>
<dbReference type="GO" id="GO:0015677">
    <property type="term" value="P:copper ion import"/>
    <property type="evidence" value="ECO:0007669"/>
    <property type="project" value="TreeGrafter"/>
</dbReference>
<keyword evidence="3" id="KW-0813">Transport</keyword>
<evidence type="ECO:0000256" key="8">
    <source>
        <dbReference type="ARBA" id="ARBA00023065"/>
    </source>
</evidence>